<accession>G2Z2X5</accession>
<evidence type="ECO:0000256" key="1">
    <source>
        <dbReference type="SAM" id="Phobius"/>
    </source>
</evidence>
<dbReference type="KEGG" id="fbr:FBFL15_2284"/>
<dbReference type="STRING" id="1034807.FBFL15_2284"/>
<keyword evidence="1" id="KW-0812">Transmembrane</keyword>
<keyword evidence="1" id="KW-0472">Membrane</keyword>
<reference evidence="2 3" key="1">
    <citation type="journal article" date="2011" name="Appl. Environ. Microbiol.">
        <title>Complete genome sequence of the fish pathogen Flavobacterium branchiophilum.</title>
        <authorList>
            <consortium name="1:IP"/>
            <consortium name="Microbial Evolutionary Genomics,F-75015 Paris"/>
            <consortium name="France 2:CNRS"/>
            <consortium name="URA2171"/>
            <consortium name="F-75015 Paris,France 3:Unite de Virologie et Immunologie Mol."/>
            <consortium name="INRA,78352 Jouy en Josas Cedex"/>
            <consortium name="France. 4:Unite de Mathemathique"/>
            <consortium name="Informatique et Genome,INRA"/>
            <consortium name="78352 Jouy en Josas Cedex"/>
            <consortium name="France. 5:CEA/Genoscope"/>
            <consortium name="Evry"/>
            <consortium name="France"/>
            <person name="Touchon M."/>
            <person name="Barbier P."/>
            <person name="Bernardet J.F."/>
            <person name="Loux V."/>
            <person name="Vacherie B."/>
            <person name="Barbe V."/>
            <person name="Rocha E.P."/>
            <person name="Duchaud E."/>
        </authorList>
    </citation>
    <scope>NUCLEOTIDE SEQUENCE [LARGE SCALE GENOMIC DNA]</scope>
    <source>
        <strain evidence="2 3">FL-15</strain>
    </source>
</reference>
<keyword evidence="3" id="KW-1185">Reference proteome</keyword>
<proteinExistence type="predicted"/>
<feature type="transmembrane region" description="Helical" evidence="1">
    <location>
        <begin position="30"/>
        <end position="52"/>
    </location>
</feature>
<dbReference type="HOGENOM" id="CLU_2408948_0_0_10"/>
<protein>
    <submittedName>
        <fullName evidence="2">Uncharacterized protein</fullName>
    </submittedName>
</protein>
<evidence type="ECO:0000313" key="2">
    <source>
        <dbReference type="EMBL" id="CCB70304.1"/>
    </source>
</evidence>
<gene>
    <name evidence="2" type="ordered locus">FBFL15_2284</name>
</gene>
<organism evidence="2 3">
    <name type="scientific">Flavobacterium branchiophilum (strain FL-15)</name>
    <dbReference type="NCBI Taxonomy" id="1034807"/>
    <lineage>
        <taxon>Bacteria</taxon>
        <taxon>Pseudomonadati</taxon>
        <taxon>Bacteroidota</taxon>
        <taxon>Flavobacteriia</taxon>
        <taxon>Flavobacteriales</taxon>
        <taxon>Flavobacteriaceae</taxon>
        <taxon>Flavobacterium</taxon>
    </lineage>
</organism>
<feature type="transmembrane region" description="Helical" evidence="1">
    <location>
        <begin position="72"/>
        <end position="91"/>
    </location>
</feature>
<name>G2Z2X5_FLABF</name>
<evidence type="ECO:0000313" key="3">
    <source>
        <dbReference type="Proteomes" id="UP000009186"/>
    </source>
</evidence>
<dbReference type="Proteomes" id="UP000009186">
    <property type="component" value="Chromosome"/>
</dbReference>
<sequence>MSCKISKVYDTLKFVCQKKIKKVFLKRENIGVSFLAATIMATTFARIAILFSRFMIKQTIYFVLLFGGFKEGVLPGGFVTVFWGCFFLLFVF</sequence>
<dbReference type="AlphaFoldDB" id="G2Z2X5"/>
<keyword evidence="1" id="KW-1133">Transmembrane helix</keyword>
<dbReference type="EMBL" id="FQ859183">
    <property type="protein sequence ID" value="CCB70304.1"/>
    <property type="molecule type" value="Genomic_DNA"/>
</dbReference>